<keyword evidence="2" id="KW-1185">Reference proteome</keyword>
<evidence type="ECO:0000313" key="1">
    <source>
        <dbReference type="EMBL" id="CCI50262.1"/>
    </source>
</evidence>
<dbReference type="InParanoid" id="A0A024GUH7"/>
<accession>A0A024GUH7</accession>
<dbReference type="AlphaFoldDB" id="A0A024GUH7"/>
<dbReference type="EMBL" id="CAIX01000438">
    <property type="protein sequence ID" value="CCI50262.1"/>
    <property type="molecule type" value="Genomic_DNA"/>
</dbReference>
<reference evidence="1 2" key="1">
    <citation type="submission" date="2012-05" db="EMBL/GenBank/DDBJ databases">
        <title>Recombination and specialization in a pathogen metapopulation.</title>
        <authorList>
            <person name="Gardiner A."/>
            <person name="Kemen E."/>
            <person name="Schultz-Larsen T."/>
            <person name="MacLean D."/>
            <person name="Van Oosterhout C."/>
            <person name="Jones J.D.G."/>
        </authorList>
    </citation>
    <scope>NUCLEOTIDE SEQUENCE [LARGE SCALE GENOMIC DNA]</scope>
    <source>
        <strain evidence="1 2">Ac Nc2</strain>
    </source>
</reference>
<protein>
    <submittedName>
        <fullName evidence="1">Uncharacterized protein</fullName>
    </submittedName>
</protein>
<sequence>MKVPNELKNANICYKMHCKFLNAIFLESCSVCLPIRVERLSCHTWNRAMGLKCCIYYQPDDFAHLFLVRCMPKRSQLCLLKRLPSRIAHTVIHSNSKLSLDFWTLKIDGLSILSIIFNYDSSRKYDAKIASNTRAPSCHIHVSAFFDAFLRILHVPTSES</sequence>
<name>A0A024GUH7_9STRA</name>
<organism evidence="1 2">
    <name type="scientific">Albugo candida</name>
    <dbReference type="NCBI Taxonomy" id="65357"/>
    <lineage>
        <taxon>Eukaryota</taxon>
        <taxon>Sar</taxon>
        <taxon>Stramenopiles</taxon>
        <taxon>Oomycota</taxon>
        <taxon>Peronosporomycetes</taxon>
        <taxon>Albuginales</taxon>
        <taxon>Albuginaceae</taxon>
        <taxon>Albugo</taxon>
    </lineage>
</organism>
<comment type="caution">
    <text evidence="1">The sequence shown here is derived from an EMBL/GenBank/DDBJ whole genome shotgun (WGS) entry which is preliminary data.</text>
</comment>
<gene>
    <name evidence="1" type="ORF">BN9_119100</name>
</gene>
<proteinExistence type="predicted"/>
<dbReference type="Proteomes" id="UP000053237">
    <property type="component" value="Unassembled WGS sequence"/>
</dbReference>
<evidence type="ECO:0000313" key="2">
    <source>
        <dbReference type="Proteomes" id="UP000053237"/>
    </source>
</evidence>